<evidence type="ECO:0000256" key="1">
    <source>
        <dbReference type="SAM" id="Phobius"/>
    </source>
</evidence>
<gene>
    <name evidence="2" type="ORF">SAMN05216377_102489</name>
</gene>
<reference evidence="2 3" key="1">
    <citation type="submission" date="2016-10" db="EMBL/GenBank/DDBJ databases">
        <authorList>
            <person name="de Groot N.N."/>
        </authorList>
    </citation>
    <scope>NUCLEOTIDE SEQUENCE [LARGE SCALE GENOMIC DNA]</scope>
    <source>
        <strain evidence="2 3">CGMCC 4.3143</strain>
    </source>
</reference>
<protein>
    <submittedName>
        <fullName evidence="2">Uncharacterized protein</fullName>
    </submittedName>
</protein>
<feature type="transmembrane region" description="Helical" evidence="1">
    <location>
        <begin position="62"/>
        <end position="81"/>
    </location>
</feature>
<feature type="transmembrane region" description="Helical" evidence="1">
    <location>
        <begin position="38"/>
        <end position="55"/>
    </location>
</feature>
<dbReference type="Proteomes" id="UP000198967">
    <property type="component" value="Unassembled WGS sequence"/>
</dbReference>
<keyword evidence="1" id="KW-0812">Transmembrane</keyword>
<feature type="transmembrane region" description="Helical" evidence="1">
    <location>
        <begin position="87"/>
        <end position="106"/>
    </location>
</feature>
<organism evidence="2 3">
    <name type="scientific">Pseudonocardia oroxyli</name>
    <dbReference type="NCBI Taxonomy" id="366584"/>
    <lineage>
        <taxon>Bacteria</taxon>
        <taxon>Bacillati</taxon>
        <taxon>Actinomycetota</taxon>
        <taxon>Actinomycetes</taxon>
        <taxon>Pseudonocardiales</taxon>
        <taxon>Pseudonocardiaceae</taxon>
        <taxon>Pseudonocardia</taxon>
    </lineage>
</organism>
<dbReference type="AlphaFoldDB" id="A0A1G7GXN4"/>
<keyword evidence="3" id="KW-1185">Reference proteome</keyword>
<dbReference type="STRING" id="366584.SAMN05216377_102489"/>
<dbReference type="EMBL" id="FNBE01000002">
    <property type="protein sequence ID" value="SDE92824.1"/>
    <property type="molecule type" value="Genomic_DNA"/>
</dbReference>
<dbReference type="RefSeq" id="WP_143029942.1">
    <property type="nucleotide sequence ID" value="NZ_FNBE01000002.1"/>
</dbReference>
<sequence length="114" mass="10761">MTTPVPTRVPVLPVVAAGVGAQVVGALVLAVLPAAPGVGAVLALGLTALAAKLATRRLDGAAVPRAGLAIGAVSAGVGLLISGWGLVAILLAGITVVAGVGGAVLGRPEVRPGR</sequence>
<evidence type="ECO:0000313" key="3">
    <source>
        <dbReference type="Proteomes" id="UP000198967"/>
    </source>
</evidence>
<evidence type="ECO:0000313" key="2">
    <source>
        <dbReference type="EMBL" id="SDE92824.1"/>
    </source>
</evidence>
<feature type="transmembrane region" description="Helical" evidence="1">
    <location>
        <begin position="12"/>
        <end position="32"/>
    </location>
</feature>
<proteinExistence type="predicted"/>
<keyword evidence="1" id="KW-0472">Membrane</keyword>
<accession>A0A1G7GXN4</accession>
<keyword evidence="1" id="KW-1133">Transmembrane helix</keyword>
<name>A0A1G7GXN4_PSEOR</name>